<protein>
    <recommendedName>
        <fullName evidence="1">Oxidoreductase-like domain-containing protein</fullName>
    </recommendedName>
</protein>
<evidence type="ECO:0000313" key="2">
    <source>
        <dbReference type="EMBL" id="CAG9804824.1"/>
    </source>
</evidence>
<dbReference type="InterPro" id="IPR039251">
    <property type="entry name" value="OXLD1"/>
</dbReference>
<dbReference type="PANTHER" id="PTHR21193">
    <property type="entry name" value="OXIDOREDUCTASE-LIKE DOMAIN-CONTAINING PROTEIN 1"/>
    <property type="match status" value="1"/>
</dbReference>
<accession>A0A9N9RYC7</accession>
<dbReference type="AlphaFoldDB" id="A0A9N9RYC7"/>
<sequence length="112" mass="12917">MLVLRIIRINHNRSLSKKFRQMCSKSNFSDDKTNSVNENELKTDSSIELPPEPDNCCMSGCENCVWKQYAADLTDLYNVSGDNAKKIILEKIKDPTMQVFLKMELDLLDKKK</sequence>
<dbReference type="InterPro" id="IPR019180">
    <property type="entry name" value="Oxidoreductase-like_N"/>
</dbReference>
<evidence type="ECO:0000313" key="3">
    <source>
        <dbReference type="Proteomes" id="UP001153620"/>
    </source>
</evidence>
<keyword evidence="3" id="KW-1185">Reference proteome</keyword>
<feature type="domain" description="Oxidoreductase-like" evidence="1">
    <location>
        <begin position="50"/>
        <end position="75"/>
    </location>
</feature>
<proteinExistence type="predicted"/>
<reference evidence="2" key="1">
    <citation type="submission" date="2022-01" db="EMBL/GenBank/DDBJ databases">
        <authorList>
            <person name="King R."/>
        </authorList>
    </citation>
    <scope>NUCLEOTIDE SEQUENCE</scope>
</reference>
<gene>
    <name evidence="2" type="ORF">CHIRRI_LOCUS7702</name>
</gene>
<dbReference type="EMBL" id="OU895878">
    <property type="protein sequence ID" value="CAG9804824.1"/>
    <property type="molecule type" value="Genomic_DNA"/>
</dbReference>
<dbReference type="PANTHER" id="PTHR21193:SF3">
    <property type="entry name" value="OXIDOREDUCTASE-LIKE DOMAIN-CONTAINING PROTEIN 1"/>
    <property type="match status" value="1"/>
</dbReference>
<dbReference type="OrthoDB" id="10064411at2759"/>
<evidence type="ECO:0000259" key="1">
    <source>
        <dbReference type="Pfam" id="PF09791"/>
    </source>
</evidence>
<reference evidence="2" key="2">
    <citation type="submission" date="2022-10" db="EMBL/GenBank/DDBJ databases">
        <authorList>
            <consortium name="ENA_rothamsted_submissions"/>
            <consortium name="culmorum"/>
            <person name="King R."/>
        </authorList>
    </citation>
    <scope>NUCLEOTIDE SEQUENCE</scope>
</reference>
<name>A0A9N9RYC7_9DIPT</name>
<dbReference type="Pfam" id="PF09791">
    <property type="entry name" value="Oxidored-like"/>
    <property type="match status" value="1"/>
</dbReference>
<dbReference type="GO" id="GO:0005739">
    <property type="term" value="C:mitochondrion"/>
    <property type="evidence" value="ECO:0007669"/>
    <property type="project" value="TreeGrafter"/>
</dbReference>
<organism evidence="2 3">
    <name type="scientific">Chironomus riparius</name>
    <dbReference type="NCBI Taxonomy" id="315576"/>
    <lineage>
        <taxon>Eukaryota</taxon>
        <taxon>Metazoa</taxon>
        <taxon>Ecdysozoa</taxon>
        <taxon>Arthropoda</taxon>
        <taxon>Hexapoda</taxon>
        <taxon>Insecta</taxon>
        <taxon>Pterygota</taxon>
        <taxon>Neoptera</taxon>
        <taxon>Endopterygota</taxon>
        <taxon>Diptera</taxon>
        <taxon>Nematocera</taxon>
        <taxon>Chironomoidea</taxon>
        <taxon>Chironomidae</taxon>
        <taxon>Chironominae</taxon>
        <taxon>Chironomus</taxon>
    </lineage>
</organism>
<dbReference type="Proteomes" id="UP001153620">
    <property type="component" value="Chromosome 2"/>
</dbReference>